<reference evidence="2 3" key="1">
    <citation type="submission" date="2019-11" db="EMBL/GenBank/DDBJ databases">
        <title>Whole genome sequence of Oryza granulata.</title>
        <authorList>
            <person name="Li W."/>
        </authorList>
    </citation>
    <scope>NUCLEOTIDE SEQUENCE [LARGE SCALE GENOMIC DNA]</scope>
    <source>
        <strain evidence="3">cv. Menghai</strain>
        <tissue evidence="2">Leaf</tissue>
    </source>
</reference>
<keyword evidence="3" id="KW-1185">Reference proteome</keyword>
<name>A0A6G1BPE8_9ORYZ</name>
<organism evidence="2 3">
    <name type="scientific">Oryza meyeriana var. granulata</name>
    <dbReference type="NCBI Taxonomy" id="110450"/>
    <lineage>
        <taxon>Eukaryota</taxon>
        <taxon>Viridiplantae</taxon>
        <taxon>Streptophyta</taxon>
        <taxon>Embryophyta</taxon>
        <taxon>Tracheophyta</taxon>
        <taxon>Spermatophyta</taxon>
        <taxon>Magnoliopsida</taxon>
        <taxon>Liliopsida</taxon>
        <taxon>Poales</taxon>
        <taxon>Poaceae</taxon>
        <taxon>BOP clade</taxon>
        <taxon>Oryzoideae</taxon>
        <taxon>Oryzeae</taxon>
        <taxon>Oryzinae</taxon>
        <taxon>Oryza</taxon>
        <taxon>Oryza meyeriana</taxon>
    </lineage>
</organism>
<dbReference type="PANTHER" id="PTHR37888">
    <property type="entry name" value="DNA-BINDING BROMODOMAIN-CONTAINING PROTEIN"/>
    <property type="match status" value="1"/>
</dbReference>
<dbReference type="PANTHER" id="PTHR37888:SF15">
    <property type="entry name" value="DNA-BINDING BROMODOMAIN-CONTAINING PROTEIN"/>
    <property type="match status" value="1"/>
</dbReference>
<evidence type="ECO:0000313" key="2">
    <source>
        <dbReference type="EMBL" id="KAF0889654.1"/>
    </source>
</evidence>
<evidence type="ECO:0008006" key="4">
    <source>
        <dbReference type="Google" id="ProtNLM"/>
    </source>
</evidence>
<proteinExistence type="predicted"/>
<evidence type="ECO:0000313" key="3">
    <source>
        <dbReference type="Proteomes" id="UP000479710"/>
    </source>
</evidence>
<feature type="compositionally biased region" description="Acidic residues" evidence="1">
    <location>
        <begin position="49"/>
        <end position="59"/>
    </location>
</feature>
<dbReference type="AlphaFoldDB" id="A0A6G1BPE8"/>
<dbReference type="OrthoDB" id="1742084at2759"/>
<evidence type="ECO:0000256" key="1">
    <source>
        <dbReference type="SAM" id="MobiDB-lite"/>
    </source>
</evidence>
<comment type="caution">
    <text evidence="2">The sequence shown here is derived from an EMBL/GenBank/DDBJ whole genome shotgun (WGS) entry which is preliminary data.</text>
</comment>
<protein>
    <recommendedName>
        <fullName evidence="4">Myb-like domain-containing protein</fullName>
    </recommendedName>
</protein>
<dbReference type="Proteomes" id="UP000479710">
    <property type="component" value="Unassembled WGS sequence"/>
</dbReference>
<dbReference type="EMBL" id="SPHZ02000012">
    <property type="protein sequence ID" value="KAF0889654.1"/>
    <property type="molecule type" value="Genomic_DNA"/>
</dbReference>
<gene>
    <name evidence="2" type="ORF">E2562_030135</name>
</gene>
<sequence>MGSWDLVAMEVQMRNPLAALLGLTPTSCRLRFRQLHRRFSVGSDGAAAGEEDEEDEAAEGPDASAPDRWMDELRRLRVAELHREVERCDLSIG</sequence>
<accession>A0A6G1BPE8</accession>
<feature type="region of interest" description="Disordered" evidence="1">
    <location>
        <begin position="43"/>
        <end position="66"/>
    </location>
</feature>